<evidence type="ECO:0000256" key="2">
    <source>
        <dbReference type="ARBA" id="ARBA00022643"/>
    </source>
</evidence>
<dbReference type="PANTHER" id="PTHR22893">
    <property type="entry name" value="NADH OXIDOREDUCTASE-RELATED"/>
    <property type="match status" value="1"/>
</dbReference>
<keyword evidence="2" id="KW-0288">FMN</keyword>
<organism evidence="4 5">
    <name type="scientific">Anisodus tanguticus</name>
    <dbReference type="NCBI Taxonomy" id="243964"/>
    <lineage>
        <taxon>Eukaryota</taxon>
        <taxon>Viridiplantae</taxon>
        <taxon>Streptophyta</taxon>
        <taxon>Embryophyta</taxon>
        <taxon>Tracheophyta</taxon>
        <taxon>Spermatophyta</taxon>
        <taxon>Magnoliopsida</taxon>
        <taxon>eudicotyledons</taxon>
        <taxon>Gunneridae</taxon>
        <taxon>Pentapetalae</taxon>
        <taxon>asterids</taxon>
        <taxon>lamiids</taxon>
        <taxon>Solanales</taxon>
        <taxon>Solanaceae</taxon>
        <taxon>Solanoideae</taxon>
        <taxon>Hyoscyameae</taxon>
        <taxon>Anisodus</taxon>
    </lineage>
</organism>
<dbReference type="InterPro" id="IPR013785">
    <property type="entry name" value="Aldolase_TIM"/>
</dbReference>
<evidence type="ECO:0000313" key="4">
    <source>
        <dbReference type="EMBL" id="KAK4341310.1"/>
    </source>
</evidence>
<accession>A0AAE1QX87</accession>
<dbReference type="Gene3D" id="3.20.20.70">
    <property type="entry name" value="Aldolase class I"/>
    <property type="match status" value="1"/>
</dbReference>
<evidence type="ECO:0000313" key="5">
    <source>
        <dbReference type="Proteomes" id="UP001291623"/>
    </source>
</evidence>
<dbReference type="EMBL" id="JAVYJV010000022">
    <property type="protein sequence ID" value="KAK4341310.1"/>
    <property type="molecule type" value="Genomic_DNA"/>
</dbReference>
<gene>
    <name evidence="4" type="ORF">RND71_039811</name>
</gene>
<comment type="caution">
    <text evidence="4">The sequence shown here is derived from an EMBL/GenBank/DDBJ whole genome shotgun (WGS) entry which is preliminary data.</text>
</comment>
<name>A0AAE1QX87_9SOLA</name>
<dbReference type="PANTHER" id="PTHR22893:SF91">
    <property type="entry name" value="NADPH DEHYDROGENASE 2-RELATED"/>
    <property type="match status" value="1"/>
</dbReference>
<proteinExistence type="predicted"/>
<dbReference type="Proteomes" id="UP001291623">
    <property type="component" value="Unassembled WGS sequence"/>
</dbReference>
<keyword evidence="1" id="KW-0285">Flavoprotein</keyword>
<dbReference type="GO" id="GO:0016491">
    <property type="term" value="F:oxidoreductase activity"/>
    <property type="evidence" value="ECO:0007669"/>
    <property type="project" value="InterPro"/>
</dbReference>
<dbReference type="GO" id="GO:0010181">
    <property type="term" value="F:FMN binding"/>
    <property type="evidence" value="ECO:0007669"/>
    <property type="project" value="InterPro"/>
</dbReference>
<keyword evidence="5" id="KW-1185">Reference proteome</keyword>
<reference evidence="4" key="1">
    <citation type="submission" date="2023-12" db="EMBL/GenBank/DDBJ databases">
        <title>Genome assembly of Anisodus tanguticus.</title>
        <authorList>
            <person name="Wang Y.-J."/>
        </authorList>
    </citation>
    <scope>NUCLEOTIDE SEQUENCE</scope>
    <source>
        <strain evidence="4">KB-2021</strain>
        <tissue evidence="4">Leaf</tissue>
    </source>
</reference>
<dbReference type="InterPro" id="IPR045247">
    <property type="entry name" value="Oye-like"/>
</dbReference>
<evidence type="ECO:0000256" key="1">
    <source>
        <dbReference type="ARBA" id="ARBA00022630"/>
    </source>
</evidence>
<keyword evidence="3" id="KW-0521">NADP</keyword>
<sequence>MAESLNKYGIAYCHMVESRMKTLGEKVECPESLVPTRKAFRGTFIVAGGYDRDMETKLWMKTELILLHMDVCS</sequence>
<dbReference type="AlphaFoldDB" id="A0AAE1QX87"/>
<protein>
    <submittedName>
        <fullName evidence="4">Uncharacterized protein</fullName>
    </submittedName>
</protein>
<evidence type="ECO:0000256" key="3">
    <source>
        <dbReference type="ARBA" id="ARBA00022857"/>
    </source>
</evidence>